<dbReference type="InterPro" id="IPR006059">
    <property type="entry name" value="SBP"/>
</dbReference>
<dbReference type="Gene3D" id="3.40.190.10">
    <property type="entry name" value="Periplasmic binding protein-like II"/>
    <property type="match status" value="1"/>
</dbReference>
<proteinExistence type="predicted"/>
<dbReference type="CDD" id="cd13585">
    <property type="entry name" value="PBP2_TMBP_like"/>
    <property type="match status" value="1"/>
</dbReference>
<organism evidence="1">
    <name type="scientific">uncultured Chloroflexota bacterium</name>
    <dbReference type="NCBI Taxonomy" id="166587"/>
    <lineage>
        <taxon>Bacteria</taxon>
        <taxon>Bacillati</taxon>
        <taxon>Chloroflexota</taxon>
        <taxon>environmental samples</taxon>
    </lineage>
</organism>
<reference evidence="1" key="1">
    <citation type="submission" date="2020-02" db="EMBL/GenBank/DDBJ databases">
        <authorList>
            <person name="Meier V. D."/>
        </authorList>
    </citation>
    <scope>NUCLEOTIDE SEQUENCE</scope>
    <source>
        <strain evidence="1">AVDCRST_MAG77</strain>
    </source>
</reference>
<dbReference type="PANTHER" id="PTHR43649">
    <property type="entry name" value="ARABINOSE-BINDING PROTEIN-RELATED"/>
    <property type="match status" value="1"/>
</dbReference>
<dbReference type="AlphaFoldDB" id="A0A6J4KHV0"/>
<dbReference type="PANTHER" id="PTHR43649:SF12">
    <property type="entry name" value="DIACETYLCHITOBIOSE BINDING PROTEIN DASA"/>
    <property type="match status" value="1"/>
</dbReference>
<name>A0A6J4KHV0_9CHLR</name>
<dbReference type="PROSITE" id="PS51257">
    <property type="entry name" value="PROKAR_LIPOPROTEIN"/>
    <property type="match status" value="1"/>
</dbReference>
<protein>
    <recommendedName>
        <fullName evidence="2">ABC transporter, substrate-binding protein (Cluster 1, maltose/g3p/polyamine/iron)</fullName>
    </recommendedName>
</protein>
<dbReference type="InterPro" id="IPR050490">
    <property type="entry name" value="Bact_solute-bd_prot1"/>
</dbReference>
<dbReference type="EMBL" id="CADCTC010000318">
    <property type="protein sequence ID" value="CAA9306090.1"/>
    <property type="molecule type" value="Genomic_DNA"/>
</dbReference>
<gene>
    <name evidence="1" type="ORF">AVDCRST_MAG77-6091</name>
</gene>
<accession>A0A6J4KHV0</accession>
<dbReference type="Pfam" id="PF13416">
    <property type="entry name" value="SBP_bac_8"/>
    <property type="match status" value="1"/>
</dbReference>
<evidence type="ECO:0000313" key="1">
    <source>
        <dbReference type="EMBL" id="CAA9306090.1"/>
    </source>
</evidence>
<sequence>MEQMGRSVMDDRQTRRRIVAGSGALGGAAMLAACGQAGGAATGGQVGTGGAKGTALFWQWGAGYVDGFQSLVNEFNEKKNGVTIAFDPGVVSAGSTNYWDKLTAAMAGSVGPDVFLMNTNARTWATQGQMRPLDDLIKKDKASQDQNGSTLKAFKDWYDMGGKQMGWAWDYSTIITLVNVGHLKEAGLKPPAELGDKWDWATYREYAQKMNKPGTRFGGFADAAYETGWLNFVRANGGDFFSDDRKRCTLGDPKCIEAVEYLSNLVLKDRFAPTRQEITAKVAKVDMFVNGDASMTTNGDWNMTDVTKRAPANLEWDVAPIPFKAGKTGNSANLRGLVINSASKNIEQAFEWMKFCLTKPVQDRIPKLFGEVPARLDSANDIYASSEKAGPPKGRASLKPAILATKALPALDKVPPADFHNISTPIINDIWDGKVSVRDGMTRAQTEINALIQQRGT</sequence>
<dbReference type="SUPFAM" id="SSF53850">
    <property type="entry name" value="Periplasmic binding protein-like II"/>
    <property type="match status" value="1"/>
</dbReference>
<evidence type="ECO:0008006" key="2">
    <source>
        <dbReference type="Google" id="ProtNLM"/>
    </source>
</evidence>
<dbReference type="InterPro" id="IPR006311">
    <property type="entry name" value="TAT_signal"/>
</dbReference>
<dbReference type="PROSITE" id="PS51318">
    <property type="entry name" value="TAT"/>
    <property type="match status" value="1"/>
</dbReference>